<evidence type="ECO:0000256" key="3">
    <source>
        <dbReference type="ARBA" id="ARBA00023002"/>
    </source>
</evidence>
<organism evidence="8 9">
    <name type="scientific">Natranaerobius thermophilus (strain ATCC BAA-1301 / DSM 18059 / JW/NM-WN-LF)</name>
    <dbReference type="NCBI Taxonomy" id="457570"/>
    <lineage>
        <taxon>Bacteria</taxon>
        <taxon>Bacillati</taxon>
        <taxon>Bacillota</taxon>
        <taxon>Clostridia</taxon>
        <taxon>Natranaerobiales</taxon>
        <taxon>Natranaerobiaceae</taxon>
        <taxon>Natranaerobius</taxon>
    </lineage>
</organism>
<gene>
    <name evidence="8" type="ordered locus">Nther_2152</name>
</gene>
<dbReference type="Gene3D" id="1.10.150.120">
    <property type="entry name" value="[2Fe-2S]-binding domain"/>
    <property type="match status" value="1"/>
</dbReference>
<dbReference type="PANTHER" id="PTHR44379:SF8">
    <property type="entry name" value="XANTHINE DEHYDROGENASE IRON-SULFUR-BINDING SUBUNIT XDHC-RELATED"/>
    <property type="match status" value="1"/>
</dbReference>
<dbReference type="SUPFAM" id="SSF54292">
    <property type="entry name" value="2Fe-2S ferredoxin-like"/>
    <property type="match status" value="1"/>
</dbReference>
<dbReference type="PROSITE" id="PS51085">
    <property type="entry name" value="2FE2S_FER_2"/>
    <property type="match status" value="1"/>
</dbReference>
<dbReference type="InParanoid" id="B2A7K9"/>
<dbReference type="PROSITE" id="PS00197">
    <property type="entry name" value="2FE2S_FER_1"/>
    <property type="match status" value="1"/>
</dbReference>
<dbReference type="InterPro" id="IPR036884">
    <property type="entry name" value="2Fe-2S-bd_dom_sf"/>
</dbReference>
<dbReference type="Gene3D" id="3.10.20.30">
    <property type="match status" value="1"/>
</dbReference>
<dbReference type="AlphaFoldDB" id="B2A7K9"/>
<keyword evidence="9" id="KW-1185">Reference proteome</keyword>
<keyword evidence="3" id="KW-0560">Oxidoreductase</keyword>
<dbReference type="GO" id="GO:0046872">
    <property type="term" value="F:metal ion binding"/>
    <property type="evidence" value="ECO:0007669"/>
    <property type="project" value="UniProtKB-KW"/>
</dbReference>
<dbReference type="Pfam" id="PF00111">
    <property type="entry name" value="Fer2"/>
    <property type="match status" value="1"/>
</dbReference>
<keyword evidence="1" id="KW-0001">2Fe-2S</keyword>
<dbReference type="EMBL" id="CP001034">
    <property type="protein sequence ID" value="ACB85718.1"/>
    <property type="molecule type" value="Genomic_DNA"/>
</dbReference>
<evidence type="ECO:0000256" key="4">
    <source>
        <dbReference type="ARBA" id="ARBA00023004"/>
    </source>
</evidence>
<evidence type="ECO:0000256" key="1">
    <source>
        <dbReference type="ARBA" id="ARBA00022714"/>
    </source>
</evidence>
<dbReference type="GO" id="GO:0051537">
    <property type="term" value="F:2 iron, 2 sulfur cluster binding"/>
    <property type="evidence" value="ECO:0007669"/>
    <property type="project" value="UniProtKB-KW"/>
</dbReference>
<dbReference type="RefSeq" id="WP_012448572.1">
    <property type="nucleotide sequence ID" value="NC_010718.1"/>
</dbReference>
<dbReference type="InterPro" id="IPR051452">
    <property type="entry name" value="Diverse_Oxidoreductases"/>
</dbReference>
<keyword evidence="4" id="KW-0408">Iron</keyword>
<keyword evidence="2" id="KW-0479">Metal-binding</keyword>
<dbReference type="InterPro" id="IPR001041">
    <property type="entry name" value="2Fe-2S_ferredoxin-type"/>
</dbReference>
<dbReference type="eggNOG" id="COG2080">
    <property type="taxonomic scope" value="Bacteria"/>
</dbReference>
<dbReference type="InterPro" id="IPR012675">
    <property type="entry name" value="Beta-grasp_dom_sf"/>
</dbReference>
<proteinExistence type="predicted"/>
<dbReference type="Pfam" id="PF01799">
    <property type="entry name" value="Fer2_2"/>
    <property type="match status" value="1"/>
</dbReference>
<feature type="domain" description="2Fe-2S ferredoxin-type" evidence="7">
    <location>
        <begin position="5"/>
        <end position="81"/>
    </location>
</feature>
<dbReference type="SUPFAM" id="SSF47741">
    <property type="entry name" value="CO dehydrogenase ISP C-domain like"/>
    <property type="match status" value="1"/>
</dbReference>
<dbReference type="GO" id="GO:0016491">
    <property type="term" value="F:oxidoreductase activity"/>
    <property type="evidence" value="ECO:0007669"/>
    <property type="project" value="UniProtKB-KW"/>
</dbReference>
<dbReference type="CDD" id="cd00207">
    <property type="entry name" value="fer2"/>
    <property type="match status" value="1"/>
</dbReference>
<evidence type="ECO:0000313" key="8">
    <source>
        <dbReference type="EMBL" id="ACB85718.1"/>
    </source>
</evidence>
<dbReference type="InterPro" id="IPR036010">
    <property type="entry name" value="2Fe-2S_ferredoxin-like_sf"/>
</dbReference>
<dbReference type="InterPro" id="IPR006058">
    <property type="entry name" value="2Fe2S_fd_BS"/>
</dbReference>
<reference evidence="8 9" key="2">
    <citation type="journal article" date="2011" name="J. Bacteriol.">
        <title>Complete genome sequence of the anaerobic, halophilic alkalithermophile Natranaerobius thermophilus JW/NM-WN-LF.</title>
        <authorList>
            <person name="Zhao B."/>
            <person name="Mesbah N.M."/>
            <person name="Dalin E."/>
            <person name="Goodwin L."/>
            <person name="Nolan M."/>
            <person name="Pitluck S."/>
            <person name="Chertkov O."/>
            <person name="Brettin T.S."/>
            <person name="Han J."/>
            <person name="Larimer F.W."/>
            <person name="Land M.L."/>
            <person name="Hauser L."/>
            <person name="Kyrpides N."/>
            <person name="Wiegel J."/>
        </authorList>
    </citation>
    <scope>NUCLEOTIDE SEQUENCE [LARGE SCALE GENOMIC DNA]</scope>
    <source>
        <strain evidence="9">ATCC BAA-1301 / DSM 18059 / JW/NM-WN-LF</strain>
    </source>
</reference>
<evidence type="ECO:0000256" key="2">
    <source>
        <dbReference type="ARBA" id="ARBA00022723"/>
    </source>
</evidence>
<evidence type="ECO:0000313" key="9">
    <source>
        <dbReference type="Proteomes" id="UP000001683"/>
    </source>
</evidence>
<evidence type="ECO:0000259" key="7">
    <source>
        <dbReference type="PROSITE" id="PS51085"/>
    </source>
</evidence>
<keyword evidence="5" id="KW-0411">Iron-sulfur</keyword>
<evidence type="ECO:0000256" key="5">
    <source>
        <dbReference type="ARBA" id="ARBA00023014"/>
    </source>
</evidence>
<comment type="pathway">
    <text evidence="6">Alkaloid degradation; nicotine degradation.</text>
</comment>
<sequence length="164" mass="17683">MNKTVKISFELNGKQVDVETKPNKRLLDLLRDDFNLTGVKEGCGEGECGVCTVIMDGEIVNSCMVLAPQAEGSKITTIEGVSNGENELDVIQEAFIEQGAVQCGFCIPGMILSTKTLLDKNDTPSEEEIKTSISGNLCRCTGYTKIVDGVKQAAKYRREGKGNG</sequence>
<dbReference type="Proteomes" id="UP000001683">
    <property type="component" value="Chromosome"/>
</dbReference>
<dbReference type="FunFam" id="3.10.20.30:FF:000020">
    <property type="entry name" value="Xanthine dehydrogenase iron-sulfur subunit"/>
    <property type="match status" value="1"/>
</dbReference>
<dbReference type="PANTHER" id="PTHR44379">
    <property type="entry name" value="OXIDOREDUCTASE WITH IRON-SULFUR SUBUNIT"/>
    <property type="match status" value="1"/>
</dbReference>
<dbReference type="KEGG" id="nth:Nther_2152"/>
<name>B2A7K9_NATTJ</name>
<evidence type="ECO:0000256" key="6">
    <source>
        <dbReference type="ARBA" id="ARBA00060707"/>
    </source>
</evidence>
<dbReference type="FunCoup" id="B2A7K9">
    <property type="interactions" value="139"/>
</dbReference>
<reference evidence="8 9" key="1">
    <citation type="submission" date="2008-04" db="EMBL/GenBank/DDBJ databases">
        <title>Complete sequence of chromosome of Natranaerobius thermophilus JW/NM-WN-LF.</title>
        <authorList>
            <consortium name="US DOE Joint Genome Institute"/>
            <person name="Copeland A."/>
            <person name="Lucas S."/>
            <person name="Lapidus A."/>
            <person name="Glavina del Rio T."/>
            <person name="Dalin E."/>
            <person name="Tice H."/>
            <person name="Bruce D."/>
            <person name="Goodwin L."/>
            <person name="Pitluck S."/>
            <person name="Chertkov O."/>
            <person name="Brettin T."/>
            <person name="Detter J.C."/>
            <person name="Han C."/>
            <person name="Kuske C.R."/>
            <person name="Schmutz J."/>
            <person name="Larimer F."/>
            <person name="Land M."/>
            <person name="Hauser L."/>
            <person name="Kyrpides N."/>
            <person name="Lykidis A."/>
            <person name="Mesbah N.M."/>
            <person name="Wiegel J."/>
        </authorList>
    </citation>
    <scope>NUCLEOTIDE SEQUENCE [LARGE SCALE GENOMIC DNA]</scope>
    <source>
        <strain evidence="9">ATCC BAA-1301 / DSM 18059 / JW/NM-WN-LF</strain>
    </source>
</reference>
<dbReference type="STRING" id="457570.Nther_2152"/>
<dbReference type="InterPro" id="IPR002888">
    <property type="entry name" value="2Fe-2S-bd"/>
</dbReference>
<accession>B2A7K9</accession>
<dbReference type="HOGENOM" id="CLU_052511_3_1_9"/>
<protein>
    <submittedName>
        <fullName evidence="8">(2Fe-2S)-binding domain protein</fullName>
    </submittedName>
</protein>
<dbReference type="OrthoDB" id="9796880at2"/>